<organism evidence="4 5">
    <name type="scientific">Candidatus Scatousia excrementipullorum</name>
    <dbReference type="NCBI Taxonomy" id="2840936"/>
    <lineage>
        <taxon>Bacteria</taxon>
        <taxon>Candidatus Scatousia</taxon>
    </lineage>
</organism>
<keyword evidence="1 4" id="KW-0808">Transferase</keyword>
<reference evidence="4" key="1">
    <citation type="submission" date="2020-10" db="EMBL/GenBank/DDBJ databases">
        <authorList>
            <person name="Gilroy R."/>
        </authorList>
    </citation>
    <scope>NUCLEOTIDE SEQUENCE</scope>
    <source>
        <strain evidence="4">10192</strain>
    </source>
</reference>
<evidence type="ECO:0000256" key="2">
    <source>
        <dbReference type="ARBA" id="ARBA00022695"/>
    </source>
</evidence>
<evidence type="ECO:0000256" key="3">
    <source>
        <dbReference type="ARBA" id="ARBA00022985"/>
    </source>
</evidence>
<reference evidence="4" key="2">
    <citation type="journal article" date="2021" name="PeerJ">
        <title>Extensive microbial diversity within the chicken gut microbiome revealed by metagenomics and culture.</title>
        <authorList>
            <person name="Gilroy R."/>
            <person name="Ravi A."/>
            <person name="Getino M."/>
            <person name="Pursley I."/>
            <person name="Horton D.L."/>
            <person name="Alikhan N.F."/>
            <person name="Baker D."/>
            <person name="Gharbi K."/>
            <person name="Hall N."/>
            <person name="Watson M."/>
            <person name="Adriaenssens E.M."/>
            <person name="Foster-Nyarko E."/>
            <person name="Jarju S."/>
            <person name="Secka A."/>
            <person name="Antonio M."/>
            <person name="Oren A."/>
            <person name="Chaudhuri R.R."/>
            <person name="La Ragione R."/>
            <person name="Hildebrand F."/>
            <person name="Pallen M.J."/>
        </authorList>
    </citation>
    <scope>NUCLEOTIDE SEQUENCE</scope>
    <source>
        <strain evidence="4">10192</strain>
    </source>
</reference>
<protein>
    <submittedName>
        <fullName evidence="4">NTP transferase domain-containing protein</fullName>
    </submittedName>
</protein>
<dbReference type="AlphaFoldDB" id="A0A9D9H184"/>
<accession>A0A9D9H184</accession>
<dbReference type="SUPFAM" id="SSF53448">
    <property type="entry name" value="Nucleotide-diphospho-sugar transferases"/>
    <property type="match status" value="1"/>
</dbReference>
<dbReference type="InterPro" id="IPR003329">
    <property type="entry name" value="Cytidylyl_trans"/>
</dbReference>
<name>A0A9D9H184_9BACT</name>
<dbReference type="GO" id="GO:0009103">
    <property type="term" value="P:lipopolysaccharide biosynthetic process"/>
    <property type="evidence" value="ECO:0007669"/>
    <property type="project" value="UniProtKB-KW"/>
</dbReference>
<dbReference type="Proteomes" id="UP000823632">
    <property type="component" value="Unassembled WGS sequence"/>
</dbReference>
<dbReference type="InterPro" id="IPR029044">
    <property type="entry name" value="Nucleotide-diphossugar_trans"/>
</dbReference>
<feature type="non-terminal residue" evidence="4">
    <location>
        <position position="151"/>
    </location>
</feature>
<sequence length="151" mass="16716">MSKTAIIIPARYGSSRLEGKPLIEVNGKPIIQWVYEKAQQAKLADMIIVATDDERIFNAVKAFGGGVEMTSVNHKCGSDRIREVAERHPEISYIVNLQGDEPLIKPESIDSVARNVQEDDNADISTLIRVLTDEEEINNPNLVKCVVDNNG</sequence>
<evidence type="ECO:0000313" key="4">
    <source>
        <dbReference type="EMBL" id="MBO8431093.1"/>
    </source>
</evidence>
<dbReference type="PANTHER" id="PTHR42866:SF2">
    <property type="entry name" value="3-DEOXY-MANNO-OCTULOSONATE CYTIDYLYLTRANSFERASE, MITOCHONDRIAL"/>
    <property type="match status" value="1"/>
</dbReference>
<gene>
    <name evidence="4" type="ORF">IAC76_06860</name>
</gene>
<dbReference type="Pfam" id="PF02348">
    <property type="entry name" value="CTP_transf_3"/>
    <property type="match status" value="1"/>
</dbReference>
<dbReference type="PANTHER" id="PTHR42866">
    <property type="entry name" value="3-DEOXY-MANNO-OCTULOSONATE CYTIDYLYLTRANSFERASE"/>
    <property type="match status" value="1"/>
</dbReference>
<comment type="caution">
    <text evidence="4">The sequence shown here is derived from an EMBL/GenBank/DDBJ whole genome shotgun (WGS) entry which is preliminary data.</text>
</comment>
<keyword evidence="3" id="KW-0448">Lipopolysaccharide biosynthesis</keyword>
<dbReference type="Gene3D" id="3.90.550.10">
    <property type="entry name" value="Spore Coat Polysaccharide Biosynthesis Protein SpsA, Chain A"/>
    <property type="match status" value="1"/>
</dbReference>
<dbReference type="GO" id="GO:0008690">
    <property type="term" value="F:3-deoxy-manno-octulosonate cytidylyltransferase activity"/>
    <property type="evidence" value="ECO:0007669"/>
    <property type="project" value="TreeGrafter"/>
</dbReference>
<dbReference type="EMBL" id="JADIND010000148">
    <property type="protein sequence ID" value="MBO8431093.1"/>
    <property type="molecule type" value="Genomic_DNA"/>
</dbReference>
<dbReference type="GO" id="GO:0005829">
    <property type="term" value="C:cytosol"/>
    <property type="evidence" value="ECO:0007669"/>
    <property type="project" value="TreeGrafter"/>
</dbReference>
<evidence type="ECO:0000256" key="1">
    <source>
        <dbReference type="ARBA" id="ARBA00022679"/>
    </source>
</evidence>
<keyword evidence="2" id="KW-0548">Nucleotidyltransferase</keyword>
<evidence type="ECO:0000313" key="5">
    <source>
        <dbReference type="Proteomes" id="UP000823632"/>
    </source>
</evidence>
<proteinExistence type="predicted"/>